<name>A0A1Y6EVC5_9GAMM</name>
<dbReference type="PANTHER" id="PTHR40547:SF1">
    <property type="entry name" value="SLL0298 PROTEIN"/>
    <property type="match status" value="1"/>
</dbReference>
<evidence type="ECO:0000313" key="3">
    <source>
        <dbReference type="EMBL" id="SMQ66236.1"/>
    </source>
</evidence>
<dbReference type="Pfam" id="PF09835">
    <property type="entry name" value="DUF2062"/>
    <property type="match status" value="1"/>
</dbReference>
<dbReference type="EMBL" id="FXWH01000001">
    <property type="protein sequence ID" value="SMQ66236.1"/>
    <property type="molecule type" value="Genomic_DNA"/>
</dbReference>
<dbReference type="RefSeq" id="WP_086434538.1">
    <property type="nucleotide sequence ID" value="NZ_FXWH01000001.1"/>
</dbReference>
<keyword evidence="1" id="KW-1133">Transmembrane helix</keyword>
<keyword evidence="1" id="KW-0812">Transmembrane</keyword>
<feature type="transmembrane region" description="Helical" evidence="1">
    <location>
        <begin position="125"/>
        <end position="151"/>
    </location>
</feature>
<organism evidence="3 4">
    <name type="scientific">Pseudidiomarina planktonica</name>
    <dbReference type="NCBI Taxonomy" id="1323738"/>
    <lineage>
        <taxon>Bacteria</taxon>
        <taxon>Pseudomonadati</taxon>
        <taxon>Pseudomonadota</taxon>
        <taxon>Gammaproteobacteria</taxon>
        <taxon>Alteromonadales</taxon>
        <taxon>Idiomarinaceae</taxon>
        <taxon>Pseudidiomarina</taxon>
    </lineage>
</organism>
<dbReference type="InterPro" id="IPR018639">
    <property type="entry name" value="DUF2062"/>
</dbReference>
<proteinExistence type="predicted"/>
<protein>
    <recommendedName>
        <fullName evidence="2">DUF2062 domain-containing protein</fullName>
    </recommendedName>
</protein>
<gene>
    <name evidence="3" type="ORF">SAMN06297229_1473</name>
</gene>
<feature type="domain" description="DUF2062" evidence="2">
    <location>
        <begin position="23"/>
        <end position="164"/>
    </location>
</feature>
<evidence type="ECO:0000256" key="1">
    <source>
        <dbReference type="SAM" id="Phobius"/>
    </source>
</evidence>
<dbReference type="OrthoDB" id="9786029at2"/>
<keyword evidence="1" id="KW-0472">Membrane</keyword>
<keyword evidence="4" id="KW-1185">Reference proteome</keyword>
<accession>A0A1Y6EVC5</accession>
<dbReference type="PANTHER" id="PTHR40547">
    <property type="entry name" value="SLL0298 PROTEIN"/>
    <property type="match status" value="1"/>
</dbReference>
<evidence type="ECO:0000259" key="2">
    <source>
        <dbReference type="Pfam" id="PF09835"/>
    </source>
</evidence>
<sequence>MPRKFIRSIMPSHAKIRDSRSLKMFGKLLHDANLWHLNRRSASGAFAAGLFCAFIPVPFQMFLAAAAAIIFRVNLPLSVSLVWVSNPITMPPLFYLCYQVGAWMIGEAPQPFAFELSWEWLFDSIATIGPAFLLGCFVLGLIASSIGYVVIRVLWRVSVVREWQGRKFKFRKKR</sequence>
<dbReference type="AlphaFoldDB" id="A0A1Y6EVC5"/>
<reference evidence="4" key="1">
    <citation type="submission" date="2017-04" db="EMBL/GenBank/DDBJ databases">
        <authorList>
            <person name="Varghese N."/>
            <person name="Submissions S."/>
        </authorList>
    </citation>
    <scope>NUCLEOTIDE SEQUENCE [LARGE SCALE GENOMIC DNA]</scope>
</reference>
<feature type="transmembrane region" description="Helical" evidence="1">
    <location>
        <begin position="45"/>
        <end position="71"/>
    </location>
</feature>
<evidence type="ECO:0000313" key="4">
    <source>
        <dbReference type="Proteomes" id="UP000194450"/>
    </source>
</evidence>
<dbReference type="Proteomes" id="UP000194450">
    <property type="component" value="Unassembled WGS sequence"/>
</dbReference>